<sequence>MARISIPVASRLSSSLRISPSNPVVTRILGRLSRPSLLSLVLDWLADGNQALTGPYLRQQPGEADYNDDDDDFYPPAASLEALREHYSNVQLRKGSKREVLDRVLEGDWRHGVSMYQLAMADVQYLYDHPTSQKWTAFRIVPMKPQLPDVDDGSDSATAAAASAIVDTEALVVPRFHPSTFLRNLQAQILPDVKVHYNFDRHKHLPLLLLRIFILDSPYNTARAVVDGGTSAASLATVEASRTVYVAFPDASPFVYLSSSQTSEQQTGPGAGVGAAAPPPTARETRGLRNLVVEAIPKALSRPQERYGFRPTSMVTRNLSEMLHRRGAGRTNTAGGGWAIYADEKTIESPLSTVLPTPPLSEVDDDKTKEGEREKRRRTLSPGAERERRLAKRRRLVAEARFGPTARMDDGLGVERVDIVIQDPFPGDVPGEQEDVERPTATMGPIDHGRPKGGGGGGRRSQIGAVLAREIEVQDDEDMARGADEAGPESSNVWRPQVAFTFHGSHVFAGIRQLVEAGVIDGTKMPGWMTGEEGVTVGAIRHGRIRGHKGSGML</sequence>
<evidence type="ECO:0000313" key="2">
    <source>
        <dbReference type="EMBL" id="EFX05984.1"/>
    </source>
</evidence>
<dbReference type="RefSeq" id="XP_014175466.1">
    <property type="nucleotide sequence ID" value="XM_014319991.1"/>
</dbReference>
<name>F0XA78_GROCL</name>
<dbReference type="Proteomes" id="UP000007796">
    <property type="component" value="Unassembled WGS sequence"/>
</dbReference>
<evidence type="ECO:0000256" key="1">
    <source>
        <dbReference type="SAM" id="MobiDB-lite"/>
    </source>
</evidence>
<dbReference type="EMBL" id="GL629735">
    <property type="protein sequence ID" value="EFX05984.1"/>
    <property type="molecule type" value="Genomic_DNA"/>
</dbReference>
<dbReference type="GO" id="GO:0034080">
    <property type="term" value="P:CENP-A containing chromatin assembly"/>
    <property type="evidence" value="ECO:0007669"/>
    <property type="project" value="InterPro"/>
</dbReference>
<dbReference type="Pfam" id="PF05238">
    <property type="entry name" value="CENP-N"/>
    <property type="match status" value="1"/>
</dbReference>
<dbReference type="AlphaFoldDB" id="F0XA78"/>
<dbReference type="FunCoup" id="F0XA78">
    <property type="interactions" value="35"/>
</dbReference>
<dbReference type="InParanoid" id="F0XA78"/>
<feature type="region of interest" description="Disordered" evidence="1">
    <location>
        <begin position="349"/>
        <end position="390"/>
    </location>
</feature>
<proteinExistence type="predicted"/>
<protein>
    <submittedName>
        <fullName evidence="2">Chl4</fullName>
    </submittedName>
</protein>
<dbReference type="GeneID" id="25977222"/>
<reference evidence="2 3" key="1">
    <citation type="journal article" date="2011" name="Proc. Natl. Acad. Sci. U.S.A.">
        <title>Genome and transcriptome analyses of the mountain pine beetle-fungal symbiont Grosmannia clavigera, a lodgepole pine pathogen.</title>
        <authorList>
            <person name="DiGuistini S."/>
            <person name="Wang Y."/>
            <person name="Liao N.Y."/>
            <person name="Taylor G."/>
            <person name="Tanguay P."/>
            <person name="Feau N."/>
            <person name="Henrissat B."/>
            <person name="Chan S.K."/>
            <person name="Hesse-Orce U."/>
            <person name="Alamouti S.M."/>
            <person name="Tsui C.K.M."/>
            <person name="Docking R.T."/>
            <person name="Levasseur A."/>
            <person name="Haridas S."/>
            <person name="Robertson G."/>
            <person name="Birol I."/>
            <person name="Holt R.A."/>
            <person name="Marra M.A."/>
            <person name="Hamelin R.C."/>
            <person name="Hirst M."/>
            <person name="Jones S.J.M."/>
            <person name="Bohlmann J."/>
            <person name="Breuil C."/>
        </authorList>
    </citation>
    <scope>NUCLEOTIDE SEQUENCE [LARGE SCALE GENOMIC DNA]</scope>
    <source>
        <strain evidence="3">kw1407 / UAMH 11150</strain>
    </source>
</reference>
<dbReference type="GO" id="GO:0007059">
    <property type="term" value="P:chromosome segregation"/>
    <property type="evidence" value="ECO:0007669"/>
    <property type="project" value="InterPro"/>
</dbReference>
<feature type="region of interest" description="Disordered" evidence="1">
    <location>
        <begin position="260"/>
        <end position="283"/>
    </location>
</feature>
<gene>
    <name evidence="2" type="ORF">CMQ_4053</name>
</gene>
<evidence type="ECO:0000313" key="3">
    <source>
        <dbReference type="Proteomes" id="UP000007796"/>
    </source>
</evidence>
<accession>F0XA78</accession>
<organism evidence="3">
    <name type="scientific">Grosmannia clavigera (strain kw1407 / UAMH 11150)</name>
    <name type="common">Blue stain fungus</name>
    <name type="synonym">Graphiocladiella clavigera</name>
    <dbReference type="NCBI Taxonomy" id="655863"/>
    <lineage>
        <taxon>Eukaryota</taxon>
        <taxon>Fungi</taxon>
        <taxon>Dikarya</taxon>
        <taxon>Ascomycota</taxon>
        <taxon>Pezizomycotina</taxon>
        <taxon>Sordariomycetes</taxon>
        <taxon>Sordariomycetidae</taxon>
        <taxon>Ophiostomatales</taxon>
        <taxon>Ophiostomataceae</taxon>
        <taxon>Leptographium</taxon>
    </lineage>
</organism>
<dbReference type="eggNOG" id="ENOG502QVRZ">
    <property type="taxonomic scope" value="Eukaryota"/>
</dbReference>
<dbReference type="OrthoDB" id="6585699at2759"/>
<dbReference type="STRING" id="655863.F0XA78"/>
<keyword evidence="3" id="KW-1185">Reference proteome</keyword>
<dbReference type="Gene3D" id="3.10.20.720">
    <property type="match status" value="1"/>
</dbReference>
<dbReference type="HOGENOM" id="CLU_031572_0_0_1"/>
<dbReference type="InterPro" id="IPR007902">
    <property type="entry name" value="Chl4/mis15/CENP-N"/>
</dbReference>
<feature type="region of interest" description="Disordered" evidence="1">
    <location>
        <begin position="424"/>
        <end position="460"/>
    </location>
</feature>